<organism evidence="1 2">
    <name type="scientific">Aquabacterium lacunae</name>
    <dbReference type="NCBI Taxonomy" id="2528630"/>
    <lineage>
        <taxon>Bacteria</taxon>
        <taxon>Pseudomonadati</taxon>
        <taxon>Pseudomonadota</taxon>
        <taxon>Betaproteobacteria</taxon>
        <taxon>Burkholderiales</taxon>
        <taxon>Aquabacterium</taxon>
    </lineage>
</organism>
<sequence>MLTPGVRYWPNAGRYALRGWPEGGVVHDEADGSLYEVTPVAAELMAMIADHPGGTADQYAQRLLDQSATATECEQVAALMVALAEQGFIVQGA</sequence>
<accession>A0A4V2JFJ5</accession>
<gene>
    <name evidence="1" type="ORF">EYS42_11015</name>
</gene>
<dbReference type="AlphaFoldDB" id="A0A4V2JFJ5"/>
<dbReference type="Proteomes" id="UP000292120">
    <property type="component" value="Unassembled WGS sequence"/>
</dbReference>
<proteinExistence type="predicted"/>
<keyword evidence="2" id="KW-1185">Reference proteome</keyword>
<evidence type="ECO:0000313" key="2">
    <source>
        <dbReference type="Proteomes" id="UP000292120"/>
    </source>
</evidence>
<protein>
    <recommendedName>
        <fullName evidence="3">HPr-rel-A system PqqD family peptide chaperone</fullName>
    </recommendedName>
</protein>
<dbReference type="EMBL" id="SIXI01000004">
    <property type="protein sequence ID" value="TBO30220.1"/>
    <property type="molecule type" value="Genomic_DNA"/>
</dbReference>
<evidence type="ECO:0000313" key="1">
    <source>
        <dbReference type="EMBL" id="TBO30220.1"/>
    </source>
</evidence>
<evidence type="ECO:0008006" key="3">
    <source>
        <dbReference type="Google" id="ProtNLM"/>
    </source>
</evidence>
<name>A0A4V2JFJ5_9BURK</name>
<reference evidence="1 2" key="1">
    <citation type="submission" date="2019-02" db="EMBL/GenBank/DDBJ databases">
        <title>Aquabacterium sp. strain KMB7.</title>
        <authorList>
            <person name="Chen W.-M."/>
        </authorList>
    </citation>
    <scope>NUCLEOTIDE SEQUENCE [LARGE SCALE GENOMIC DNA]</scope>
    <source>
        <strain evidence="1 2">KMB7</strain>
    </source>
</reference>
<comment type="caution">
    <text evidence="1">The sequence shown here is derived from an EMBL/GenBank/DDBJ whole genome shotgun (WGS) entry which is preliminary data.</text>
</comment>